<protein>
    <submittedName>
        <fullName evidence="4">Inosamine-phosphate amidinotransferase 1</fullName>
    </submittedName>
</protein>
<feature type="active site" evidence="3">
    <location>
        <position position="178"/>
    </location>
</feature>
<comment type="caution">
    <text evidence="4">The sequence shown here is derived from an EMBL/GenBank/DDBJ whole genome shotgun (WGS) entry which is preliminary data.</text>
</comment>
<dbReference type="RefSeq" id="WP_139649547.1">
    <property type="nucleotide sequence ID" value="NZ_BAAAZS010000035.1"/>
</dbReference>
<dbReference type="GO" id="GO:0015068">
    <property type="term" value="F:glycine amidinotransferase activity"/>
    <property type="evidence" value="ECO:0007669"/>
    <property type="project" value="TreeGrafter"/>
</dbReference>
<keyword evidence="2 4" id="KW-0808">Transferase</keyword>
<evidence type="ECO:0000256" key="3">
    <source>
        <dbReference type="PIRSR" id="PIRSR633195-1"/>
    </source>
</evidence>
<dbReference type="Proteomes" id="UP000311713">
    <property type="component" value="Unassembled WGS sequence"/>
</dbReference>
<dbReference type="OrthoDB" id="258252at2"/>
<evidence type="ECO:0000313" key="4">
    <source>
        <dbReference type="EMBL" id="TNM25855.1"/>
    </source>
</evidence>
<dbReference type="SUPFAM" id="SSF55909">
    <property type="entry name" value="Pentein"/>
    <property type="match status" value="1"/>
</dbReference>
<evidence type="ECO:0000313" key="5">
    <source>
        <dbReference type="Proteomes" id="UP000311713"/>
    </source>
</evidence>
<name>A0A5C4UQZ9_9ACTN</name>
<gene>
    <name evidence="4" type="ORF">FH715_25905</name>
</gene>
<dbReference type="GO" id="GO:0006601">
    <property type="term" value="P:creatine biosynthetic process"/>
    <property type="evidence" value="ECO:0007669"/>
    <property type="project" value="TreeGrafter"/>
</dbReference>
<dbReference type="InterPro" id="IPR033195">
    <property type="entry name" value="AmidinoTrfase"/>
</dbReference>
<reference evidence="4 5" key="1">
    <citation type="submission" date="2019-06" db="EMBL/GenBank/DDBJ databases">
        <title>Draft genome of Streptomyces sedi sp. JCM16909.</title>
        <authorList>
            <person name="Klykleung N."/>
            <person name="Tanasupawat S."/>
            <person name="Kudo T."/>
            <person name="Yuki M."/>
            <person name="Ohkuma M."/>
        </authorList>
    </citation>
    <scope>NUCLEOTIDE SEQUENCE [LARGE SCALE GENOMIC DNA]</scope>
    <source>
        <strain evidence="4 5">JCM 16909</strain>
    </source>
</reference>
<feature type="active site" description="Amidino-cysteine intermediate" evidence="3">
    <location>
        <position position="331"/>
    </location>
</feature>
<accession>A0A5C4UQZ9</accession>
<proteinExistence type="inferred from homology"/>
<keyword evidence="5" id="KW-1185">Reference proteome</keyword>
<dbReference type="Gene3D" id="3.75.10.10">
    <property type="entry name" value="L-arginine/glycine Amidinotransferase, Chain A"/>
    <property type="match status" value="1"/>
</dbReference>
<dbReference type="CDD" id="cd21135">
    <property type="entry name" value="amidinotransferase_StrB1-like"/>
    <property type="match status" value="1"/>
</dbReference>
<feature type="active site" evidence="3">
    <location>
        <position position="226"/>
    </location>
</feature>
<dbReference type="AlphaFoldDB" id="A0A5C4UQZ9"/>
<evidence type="ECO:0000256" key="2">
    <source>
        <dbReference type="ARBA" id="ARBA00022679"/>
    </source>
</evidence>
<evidence type="ECO:0000256" key="1">
    <source>
        <dbReference type="ARBA" id="ARBA00006943"/>
    </source>
</evidence>
<organism evidence="4 5">
    <name type="scientific">Streptomyces sedi</name>
    <dbReference type="NCBI Taxonomy" id="555059"/>
    <lineage>
        <taxon>Bacteria</taxon>
        <taxon>Bacillati</taxon>
        <taxon>Actinomycetota</taxon>
        <taxon>Actinomycetes</taxon>
        <taxon>Kitasatosporales</taxon>
        <taxon>Streptomycetaceae</taxon>
        <taxon>Streptomyces</taxon>
    </lineage>
</organism>
<sequence>MSLVDVHNEWDPLEEIVIGSIEGARVPVPGTDLFTIEYAEYGVEDRIPSGPVPKRVVEETREDLDRICRELTGLGITVRRPEDTDLSATVNTPEWSTDGQYNYCPRDVLLTVGDMVVETPMVLRSRFLEPFAYKDLLLEYFESGARWISAPKPRLRDEMYDVTRKKGQRLLDLEPAFDAANVLRFGTDLLYLVSDSGNEQGWKWLQSMLGDRYTVHPCRDLYAATHVDSTVVPLRPGLVLLNPERVNEDNMPDFLRGWDRIWCPELADTGFVGERPYASTWIGMNLLVIRPGLVVADERQPELIRALEKHDIDVLPLRLTHARTLGGSFHCVSLDVRRTGSLETYR</sequence>
<dbReference type="PANTHER" id="PTHR10488">
    <property type="entry name" value="GLYCINE AMIDINOTRANSFERASE, MITOCHONDRIAL"/>
    <property type="match status" value="1"/>
</dbReference>
<dbReference type="PANTHER" id="PTHR10488:SF1">
    <property type="entry name" value="GLYCINE AMIDINOTRANSFERASE, MITOCHONDRIAL"/>
    <property type="match status" value="1"/>
</dbReference>
<comment type="similarity">
    <text evidence="1">Belongs to the amidinotransferase family.</text>
</comment>
<dbReference type="EMBL" id="VDGT01000027">
    <property type="protein sequence ID" value="TNM25855.1"/>
    <property type="molecule type" value="Genomic_DNA"/>
</dbReference>